<reference evidence="3" key="1">
    <citation type="journal article" date="2019" name="bioRxiv">
        <title>The Genome of the Zebra Mussel, Dreissena polymorpha: A Resource for Invasive Species Research.</title>
        <authorList>
            <person name="McCartney M.A."/>
            <person name="Auch B."/>
            <person name="Kono T."/>
            <person name="Mallez S."/>
            <person name="Zhang Y."/>
            <person name="Obille A."/>
            <person name="Becker A."/>
            <person name="Abrahante J.E."/>
            <person name="Garbe J."/>
            <person name="Badalamenti J.P."/>
            <person name="Herman A."/>
            <person name="Mangelson H."/>
            <person name="Liachko I."/>
            <person name="Sullivan S."/>
            <person name="Sone E.D."/>
            <person name="Koren S."/>
            <person name="Silverstein K.A.T."/>
            <person name="Beckman K.B."/>
            <person name="Gohl D.M."/>
        </authorList>
    </citation>
    <scope>NUCLEOTIDE SEQUENCE</scope>
    <source>
        <strain evidence="3">Duluth1</strain>
        <tissue evidence="3">Whole animal</tissue>
    </source>
</reference>
<dbReference type="EMBL" id="JAIWYP010000002">
    <property type="protein sequence ID" value="KAH3860596.1"/>
    <property type="molecule type" value="Genomic_DNA"/>
</dbReference>
<dbReference type="Gene3D" id="1.10.10.60">
    <property type="entry name" value="Homeodomain-like"/>
    <property type="match status" value="1"/>
</dbReference>
<dbReference type="Pfam" id="PF13837">
    <property type="entry name" value="Myb_DNA-bind_4"/>
    <property type="match status" value="1"/>
</dbReference>
<gene>
    <name evidence="3" type="ORF">DPMN_023505</name>
</gene>
<keyword evidence="1" id="KW-0472">Membrane</keyword>
<evidence type="ECO:0000313" key="4">
    <source>
        <dbReference type="Proteomes" id="UP000828390"/>
    </source>
</evidence>
<accession>A0A9D4R9Y9</accession>
<name>A0A9D4R9Y9_DREPO</name>
<dbReference type="AlphaFoldDB" id="A0A9D4R9Y9"/>
<keyword evidence="4" id="KW-1185">Reference proteome</keyword>
<comment type="caution">
    <text evidence="3">The sequence shown here is derived from an EMBL/GenBank/DDBJ whole genome shotgun (WGS) entry which is preliminary data.</text>
</comment>
<evidence type="ECO:0000256" key="1">
    <source>
        <dbReference type="SAM" id="Phobius"/>
    </source>
</evidence>
<sequence>MHGPITKPGAPLGHTCGVGIRVGLCRAISSSNIVLIFSTTIAVIAIFSLQGSMSKSLNIQAVPRPCFNAKTVKAFSQVWRCSKPMPVSHMRQVQQKVCSDEGNDNSNNQVWNKAQTQLLIRSYQLLEGKVAQGKLRKKRMWKKIAEEMREKGYIIHQSKSTVGGRPLQGLTKT</sequence>
<keyword evidence="1" id="KW-1133">Transmembrane helix</keyword>
<organism evidence="3 4">
    <name type="scientific">Dreissena polymorpha</name>
    <name type="common">Zebra mussel</name>
    <name type="synonym">Mytilus polymorpha</name>
    <dbReference type="NCBI Taxonomy" id="45954"/>
    <lineage>
        <taxon>Eukaryota</taxon>
        <taxon>Metazoa</taxon>
        <taxon>Spiralia</taxon>
        <taxon>Lophotrochozoa</taxon>
        <taxon>Mollusca</taxon>
        <taxon>Bivalvia</taxon>
        <taxon>Autobranchia</taxon>
        <taxon>Heteroconchia</taxon>
        <taxon>Euheterodonta</taxon>
        <taxon>Imparidentia</taxon>
        <taxon>Neoheterodontei</taxon>
        <taxon>Myida</taxon>
        <taxon>Dreissenoidea</taxon>
        <taxon>Dreissenidae</taxon>
        <taxon>Dreissena</taxon>
    </lineage>
</organism>
<reference evidence="3" key="2">
    <citation type="submission" date="2020-11" db="EMBL/GenBank/DDBJ databases">
        <authorList>
            <person name="McCartney M.A."/>
            <person name="Auch B."/>
            <person name="Kono T."/>
            <person name="Mallez S."/>
            <person name="Becker A."/>
            <person name="Gohl D.M."/>
            <person name="Silverstein K.A.T."/>
            <person name="Koren S."/>
            <person name="Bechman K.B."/>
            <person name="Herman A."/>
            <person name="Abrahante J.E."/>
            <person name="Garbe J."/>
        </authorList>
    </citation>
    <scope>NUCLEOTIDE SEQUENCE</scope>
    <source>
        <strain evidence="3">Duluth1</strain>
        <tissue evidence="3">Whole animal</tissue>
    </source>
</reference>
<feature type="transmembrane region" description="Helical" evidence="1">
    <location>
        <begin position="27"/>
        <end position="49"/>
    </location>
</feature>
<proteinExistence type="predicted"/>
<dbReference type="InterPro" id="IPR044822">
    <property type="entry name" value="Myb_DNA-bind_4"/>
</dbReference>
<feature type="domain" description="Myb/SANT-like DNA-binding" evidence="2">
    <location>
        <begin position="109"/>
        <end position="154"/>
    </location>
</feature>
<evidence type="ECO:0000259" key="2">
    <source>
        <dbReference type="Pfam" id="PF13837"/>
    </source>
</evidence>
<protein>
    <recommendedName>
        <fullName evidence="2">Myb/SANT-like DNA-binding domain-containing protein</fullName>
    </recommendedName>
</protein>
<keyword evidence="1" id="KW-0812">Transmembrane</keyword>
<evidence type="ECO:0000313" key="3">
    <source>
        <dbReference type="EMBL" id="KAH3860596.1"/>
    </source>
</evidence>
<dbReference type="Proteomes" id="UP000828390">
    <property type="component" value="Unassembled WGS sequence"/>
</dbReference>